<dbReference type="SUPFAM" id="SSF51735">
    <property type="entry name" value="NAD(P)-binding Rossmann-fold domains"/>
    <property type="match status" value="1"/>
</dbReference>
<reference evidence="6" key="1">
    <citation type="journal article" date="2013" name="Genome Announc.">
        <title>Draft genome sequence of the ascomycete Phaeoacremonium aleophilum strain UCR-PA7, a causal agent of the esca disease complex in grapevines.</title>
        <authorList>
            <person name="Blanco-Ulate B."/>
            <person name="Rolshausen P."/>
            <person name="Cantu D."/>
        </authorList>
    </citation>
    <scope>NUCLEOTIDE SEQUENCE [LARGE SCALE GENOMIC DNA]</scope>
    <source>
        <strain evidence="6">UCR-PA7</strain>
    </source>
</reference>
<name>R8B9Q2_PHAM7</name>
<proteinExistence type="inferred from homology"/>
<evidence type="ECO:0000256" key="2">
    <source>
        <dbReference type="ARBA" id="ARBA00022857"/>
    </source>
</evidence>
<accession>R8B9Q2</accession>
<dbReference type="InterPro" id="IPR002347">
    <property type="entry name" value="SDR_fam"/>
</dbReference>
<feature type="domain" description="Ketoreductase" evidence="4">
    <location>
        <begin position="6"/>
        <end position="184"/>
    </location>
</feature>
<keyword evidence="2" id="KW-0521">NADP</keyword>
<dbReference type="InterPro" id="IPR020904">
    <property type="entry name" value="Sc_DH/Rdtase_CS"/>
</dbReference>
<comment type="similarity">
    <text evidence="1">Belongs to the short-chain dehydrogenases/reductases (SDR) family.</text>
</comment>
<dbReference type="Pfam" id="PF13561">
    <property type="entry name" value="adh_short_C2"/>
    <property type="match status" value="1"/>
</dbReference>
<dbReference type="GO" id="GO:0016614">
    <property type="term" value="F:oxidoreductase activity, acting on CH-OH group of donors"/>
    <property type="evidence" value="ECO:0007669"/>
    <property type="project" value="UniProtKB-ARBA"/>
</dbReference>
<dbReference type="PRINTS" id="PR00080">
    <property type="entry name" value="SDRFAMILY"/>
</dbReference>
<dbReference type="GeneID" id="19329386"/>
<dbReference type="Gene3D" id="3.40.50.720">
    <property type="entry name" value="NAD(P)-binding Rossmann-like Domain"/>
    <property type="match status" value="1"/>
</dbReference>
<evidence type="ECO:0000256" key="3">
    <source>
        <dbReference type="ARBA" id="ARBA00023002"/>
    </source>
</evidence>
<dbReference type="InterPro" id="IPR036291">
    <property type="entry name" value="NAD(P)-bd_dom_sf"/>
</dbReference>
<dbReference type="OrthoDB" id="47007at2759"/>
<dbReference type="AlphaFoldDB" id="R8B9Q2"/>
<evidence type="ECO:0000259" key="4">
    <source>
        <dbReference type="SMART" id="SM00822"/>
    </source>
</evidence>
<dbReference type="PANTHER" id="PTHR48107">
    <property type="entry name" value="NADPH-DEPENDENT ALDEHYDE REDUCTASE-LIKE PROTEIN, CHLOROPLASTIC-RELATED"/>
    <property type="match status" value="1"/>
</dbReference>
<sequence>MSLAGKVVLVTGASKGIGKAVVERLGKDGASVVVNYASDTAGAEAVVASIGAEHALAVQADVSTIAGIESLVSQAVKRFGRLDVVMANAGVMTMRSVMNTTEADFDKTFAINVKGPYFLVQKAVPHMPPGGRVILVSTGIAHSSTVQPGYTLYGATKGAIEQMTRIMSKDLATKGITVNAIGPGPTATDLFFEGKSEQLINMIKSQSPFNELGKPEDIAAAVKFLASDDSRWISGQTILVNGAAFV</sequence>
<evidence type="ECO:0000313" key="6">
    <source>
        <dbReference type="Proteomes" id="UP000014074"/>
    </source>
</evidence>
<dbReference type="HOGENOM" id="CLU_010194_1_3_1"/>
<dbReference type="SMART" id="SM00822">
    <property type="entry name" value="PKS_KR"/>
    <property type="match status" value="1"/>
</dbReference>
<gene>
    <name evidence="5" type="ORF">UCRPA7_8527</name>
</gene>
<organism evidence="5 6">
    <name type="scientific">Phaeoacremonium minimum (strain UCR-PA7)</name>
    <name type="common">Esca disease fungus</name>
    <name type="synonym">Togninia minima</name>
    <dbReference type="NCBI Taxonomy" id="1286976"/>
    <lineage>
        <taxon>Eukaryota</taxon>
        <taxon>Fungi</taxon>
        <taxon>Dikarya</taxon>
        <taxon>Ascomycota</taxon>
        <taxon>Pezizomycotina</taxon>
        <taxon>Sordariomycetes</taxon>
        <taxon>Sordariomycetidae</taxon>
        <taxon>Togniniales</taxon>
        <taxon>Togniniaceae</taxon>
        <taxon>Phaeoacremonium</taxon>
    </lineage>
</organism>
<keyword evidence="6" id="KW-1185">Reference proteome</keyword>
<dbReference type="KEGG" id="tmn:UCRPA7_8527"/>
<dbReference type="RefSeq" id="XP_007919230.1">
    <property type="nucleotide sequence ID" value="XM_007921039.1"/>
</dbReference>
<keyword evidence="5" id="KW-0687">Ribonucleoprotein</keyword>
<keyword evidence="3" id="KW-0560">Oxidoreductase</keyword>
<dbReference type="FunFam" id="3.40.50.720:FF:000084">
    <property type="entry name" value="Short-chain dehydrogenase reductase"/>
    <property type="match status" value="1"/>
</dbReference>
<dbReference type="PROSITE" id="PS00061">
    <property type="entry name" value="ADH_SHORT"/>
    <property type="match status" value="1"/>
</dbReference>
<dbReference type="GO" id="GO:0005840">
    <property type="term" value="C:ribosome"/>
    <property type="evidence" value="ECO:0007669"/>
    <property type="project" value="UniProtKB-KW"/>
</dbReference>
<dbReference type="Proteomes" id="UP000014074">
    <property type="component" value="Unassembled WGS sequence"/>
</dbReference>
<dbReference type="EMBL" id="KB933365">
    <property type="protein sequence ID" value="EON96035.1"/>
    <property type="molecule type" value="Genomic_DNA"/>
</dbReference>
<evidence type="ECO:0000313" key="5">
    <source>
        <dbReference type="EMBL" id="EON96035.1"/>
    </source>
</evidence>
<dbReference type="PRINTS" id="PR00081">
    <property type="entry name" value="GDHRDH"/>
</dbReference>
<evidence type="ECO:0000256" key="1">
    <source>
        <dbReference type="ARBA" id="ARBA00006484"/>
    </source>
</evidence>
<dbReference type="PANTHER" id="PTHR48107:SF7">
    <property type="entry name" value="RE15974P"/>
    <property type="match status" value="1"/>
</dbReference>
<keyword evidence="5" id="KW-0689">Ribosomal protein</keyword>
<protein>
    <submittedName>
        <fullName evidence="5">Putative 60s ribosomal protein l40 protein</fullName>
    </submittedName>
</protein>
<dbReference type="InterPro" id="IPR057326">
    <property type="entry name" value="KR_dom"/>
</dbReference>
<dbReference type="eggNOG" id="KOG0725">
    <property type="taxonomic scope" value="Eukaryota"/>
</dbReference>